<gene>
    <name evidence="1" type="ORF">AAIG11_14895</name>
</gene>
<organism evidence="1 2">
    <name type="scientific">Anoxynatronum sibiricum</name>
    <dbReference type="NCBI Taxonomy" id="210623"/>
    <lineage>
        <taxon>Bacteria</taxon>
        <taxon>Bacillati</taxon>
        <taxon>Bacillota</taxon>
        <taxon>Clostridia</taxon>
        <taxon>Eubacteriales</taxon>
        <taxon>Clostridiaceae</taxon>
        <taxon>Anoxynatronum</taxon>
    </lineage>
</organism>
<evidence type="ECO:0000313" key="2">
    <source>
        <dbReference type="Proteomes" id="UP001407405"/>
    </source>
</evidence>
<proteinExistence type="predicted"/>
<dbReference type="RefSeq" id="WP_343187058.1">
    <property type="nucleotide sequence ID" value="NZ_JBCITM010000021.1"/>
</dbReference>
<comment type="caution">
    <text evidence="1">The sequence shown here is derived from an EMBL/GenBank/DDBJ whole genome shotgun (WGS) entry which is preliminary data.</text>
</comment>
<dbReference type="Proteomes" id="UP001407405">
    <property type="component" value="Unassembled WGS sequence"/>
</dbReference>
<sequence>MIYTVRHRSGFFETTPCYLIIDAQREQLLLLPCQSPFQMRFLILRDELEAVVLSANQHHAVCDLFTHQQTYSVLFPPGIPQEEINKEFRFFGGPSLKIETFE</sequence>
<keyword evidence="2" id="KW-1185">Reference proteome</keyword>
<reference evidence="1 2" key="1">
    <citation type="submission" date="2024-04" db="EMBL/GenBank/DDBJ databases">
        <title>Genome sequencing and metabolic network reconstruction of aminoacids and betaine degradation by Anoxynatronum sibiricum.</title>
        <authorList>
            <person name="Detkova E.N."/>
            <person name="Boltjanskaja Y.V."/>
            <person name="Mardanov A.V."/>
            <person name="Kevbrin V."/>
        </authorList>
    </citation>
    <scope>NUCLEOTIDE SEQUENCE [LARGE SCALE GENOMIC DNA]</scope>
    <source>
        <strain evidence="1 2">Z-7981</strain>
    </source>
</reference>
<name>A0ABU9VX75_9CLOT</name>
<evidence type="ECO:0000313" key="1">
    <source>
        <dbReference type="EMBL" id="MEN1761772.1"/>
    </source>
</evidence>
<protein>
    <submittedName>
        <fullName evidence="1">Uncharacterized protein</fullName>
    </submittedName>
</protein>
<dbReference type="EMBL" id="JBCITM010000021">
    <property type="protein sequence ID" value="MEN1761772.1"/>
    <property type="molecule type" value="Genomic_DNA"/>
</dbReference>
<accession>A0ABU9VX75</accession>